<dbReference type="PRINTS" id="PR00145">
    <property type="entry name" value="ARGSUCLYASE"/>
</dbReference>
<dbReference type="PANTHER" id="PTHR43172">
    <property type="entry name" value="ADENYLOSUCCINATE LYASE"/>
    <property type="match status" value="1"/>
</dbReference>
<dbReference type="InterPro" id="IPR022761">
    <property type="entry name" value="Fumarate_lyase_N"/>
</dbReference>
<dbReference type="InterPro" id="IPR020557">
    <property type="entry name" value="Fumarate_lyase_CS"/>
</dbReference>
<dbReference type="EC" id="5.5.1.2" evidence="3"/>
<dbReference type="PROSITE" id="PS00163">
    <property type="entry name" value="FUMARATE_LYASES"/>
    <property type="match status" value="1"/>
</dbReference>
<name>A0A840CCE5_9RHOB</name>
<protein>
    <submittedName>
        <fullName evidence="3">3-carboxy-cis,cis-muconate cycloisomerase</fullName>
        <ecNumber evidence="3">5.5.1.2</ecNumber>
    </submittedName>
</protein>
<accession>A0A840CCE5</accession>
<dbReference type="Pfam" id="PF00206">
    <property type="entry name" value="Lyase_1"/>
    <property type="match status" value="1"/>
</dbReference>
<dbReference type="InterPro" id="IPR008948">
    <property type="entry name" value="L-Aspartase-like"/>
</dbReference>
<evidence type="ECO:0000256" key="1">
    <source>
        <dbReference type="ARBA" id="ARBA00034772"/>
    </source>
</evidence>
<dbReference type="Gene3D" id="1.20.200.10">
    <property type="entry name" value="Fumarase/aspartase (Central domain)"/>
    <property type="match status" value="1"/>
</dbReference>
<comment type="caution">
    <text evidence="3">The sequence shown here is derived from an EMBL/GenBank/DDBJ whole genome shotgun (WGS) entry which is preliminary data.</text>
</comment>
<dbReference type="InterPro" id="IPR000362">
    <property type="entry name" value="Fumarate_lyase_fam"/>
</dbReference>
<dbReference type="PANTHER" id="PTHR43172:SF2">
    <property type="entry name" value="ADENYLOSUCCINATE LYASE C-TERMINAL DOMAIN-CONTAINING PROTEIN"/>
    <property type="match status" value="1"/>
</dbReference>
<dbReference type="AlphaFoldDB" id="A0A840CCE5"/>
<dbReference type="RefSeq" id="WP_054538391.1">
    <property type="nucleotide sequence ID" value="NZ_JACIEQ010000001.1"/>
</dbReference>
<evidence type="ECO:0000313" key="4">
    <source>
        <dbReference type="Proteomes" id="UP000585681"/>
    </source>
</evidence>
<keyword evidence="4" id="KW-1185">Reference proteome</keyword>
<comment type="similarity">
    <text evidence="1">Belongs to the class-II fumarase/aspartase family.</text>
</comment>
<dbReference type="InterPro" id="IPR019468">
    <property type="entry name" value="AdenyloSucc_lyase_C"/>
</dbReference>
<dbReference type="GO" id="GO:0016829">
    <property type="term" value="F:lyase activity"/>
    <property type="evidence" value="ECO:0007669"/>
    <property type="project" value="UniProtKB-ARBA"/>
</dbReference>
<evidence type="ECO:0000313" key="3">
    <source>
        <dbReference type="EMBL" id="MBB4020496.1"/>
    </source>
</evidence>
<gene>
    <name evidence="3" type="ORF">GGR17_000287</name>
</gene>
<dbReference type="SUPFAM" id="SSF48557">
    <property type="entry name" value="L-aspartase-like"/>
    <property type="match status" value="1"/>
</dbReference>
<evidence type="ECO:0000259" key="2">
    <source>
        <dbReference type="SMART" id="SM00998"/>
    </source>
</evidence>
<dbReference type="EMBL" id="JACIEQ010000001">
    <property type="protein sequence ID" value="MBB4020496.1"/>
    <property type="molecule type" value="Genomic_DNA"/>
</dbReference>
<organism evidence="3 4">
    <name type="scientific">Actibacterium naphthalenivorans</name>
    <dbReference type="NCBI Taxonomy" id="1614693"/>
    <lineage>
        <taxon>Bacteria</taxon>
        <taxon>Pseudomonadati</taxon>
        <taxon>Pseudomonadota</taxon>
        <taxon>Alphaproteobacteria</taxon>
        <taxon>Rhodobacterales</taxon>
        <taxon>Roseobacteraceae</taxon>
        <taxon>Actibacterium</taxon>
    </lineage>
</organism>
<proteinExistence type="inferred from homology"/>
<feature type="domain" description="Adenylosuccinate lyase C-terminal" evidence="2">
    <location>
        <begin position="361"/>
        <end position="438"/>
    </location>
</feature>
<dbReference type="Gene3D" id="1.10.40.30">
    <property type="entry name" value="Fumarase/aspartase (C-terminal domain)"/>
    <property type="match status" value="1"/>
</dbReference>
<dbReference type="PRINTS" id="PR00149">
    <property type="entry name" value="FUMRATELYASE"/>
</dbReference>
<dbReference type="Proteomes" id="UP000585681">
    <property type="component" value="Unassembled WGS sequence"/>
</dbReference>
<sequence length="448" mass="46578">MTVSAFENPLLSGLFGDAELADLLCAEAQVDRMIAVEAALARAQGRTGVIPVRAAQEISDALGLCSVAPADLTRGTASAGVPVPALVAALRGQIGGEAAHWLHWGATSQDIVDCATVLQLRDVLAVIEIRLSGVIDALQAASQQHAGQLMAARTRSQIATPITFGLRIARWAQPLIAIMGELPALRARLLRVQFGGASGANTAVAPHGAAISAALAEELGLADSPSWHGDRSAMIALSAWLGQIGAALGKLGRDLILMGRSEAGEALAGAGGGSSTMPQKANPVQAEAIVSLGGFLAAQQGAMVMAASPAEERDGALWGLEWLVLPNMLLATGAALRHAVDLAETLRARPENMAAMLDLGNGTVWAEALSFALMAHMPRAEAQACMKQAIAQARTTGTGLQQALAALPEVRRLSIDWAVWTSPETVAEPSRRMAQSVFADWRPDHEKT</sequence>
<reference evidence="3 4" key="1">
    <citation type="submission" date="2020-08" db="EMBL/GenBank/DDBJ databases">
        <title>Genomic Encyclopedia of Type Strains, Phase IV (KMG-IV): sequencing the most valuable type-strain genomes for metagenomic binning, comparative biology and taxonomic classification.</title>
        <authorList>
            <person name="Goeker M."/>
        </authorList>
    </citation>
    <scope>NUCLEOTIDE SEQUENCE [LARGE SCALE GENOMIC DNA]</scope>
    <source>
        <strain evidence="3 4">DSM 105040</strain>
    </source>
</reference>
<keyword evidence="3" id="KW-0413">Isomerase</keyword>
<dbReference type="SMART" id="SM00998">
    <property type="entry name" value="ADSL_C"/>
    <property type="match status" value="1"/>
</dbReference>
<dbReference type="GO" id="GO:0047472">
    <property type="term" value="F:3-carboxy-cis,cis-muconate cycloisomerase activity"/>
    <property type="evidence" value="ECO:0007669"/>
    <property type="project" value="UniProtKB-EC"/>
</dbReference>